<dbReference type="Pfam" id="PF02687">
    <property type="entry name" value="FtsX"/>
    <property type="match status" value="1"/>
</dbReference>
<keyword evidence="4 7" id="KW-1133">Transmembrane helix</keyword>
<feature type="transmembrane region" description="Helical" evidence="7">
    <location>
        <begin position="277"/>
        <end position="307"/>
    </location>
</feature>
<evidence type="ECO:0000313" key="10">
    <source>
        <dbReference type="EMBL" id="OGY93529.1"/>
    </source>
</evidence>
<proteinExistence type="inferred from homology"/>
<gene>
    <name evidence="10" type="ORF">A2406_02765</name>
</gene>
<feature type="domain" description="ABC3 transporter permease C-terminal" evidence="8">
    <location>
        <begin position="287"/>
        <end position="405"/>
    </location>
</feature>
<accession>A0A1G2BYB6</accession>
<evidence type="ECO:0000259" key="8">
    <source>
        <dbReference type="Pfam" id="PF02687"/>
    </source>
</evidence>
<dbReference type="InterPro" id="IPR003838">
    <property type="entry name" value="ABC3_permease_C"/>
</dbReference>
<evidence type="ECO:0008006" key="12">
    <source>
        <dbReference type="Google" id="ProtNLM"/>
    </source>
</evidence>
<evidence type="ECO:0000256" key="7">
    <source>
        <dbReference type="SAM" id="Phobius"/>
    </source>
</evidence>
<evidence type="ECO:0000313" key="11">
    <source>
        <dbReference type="Proteomes" id="UP000177626"/>
    </source>
</evidence>
<dbReference type="AlphaFoldDB" id="A0A1G2BYB6"/>
<evidence type="ECO:0000256" key="2">
    <source>
        <dbReference type="ARBA" id="ARBA00022475"/>
    </source>
</evidence>
<feature type="domain" description="MacB-like periplasmic core" evidence="9">
    <location>
        <begin position="22"/>
        <end position="247"/>
    </location>
</feature>
<feature type="transmembrane region" description="Helical" evidence="7">
    <location>
        <begin position="328"/>
        <end position="361"/>
    </location>
</feature>
<keyword evidence="2" id="KW-1003">Cell membrane</keyword>
<dbReference type="GO" id="GO:0022857">
    <property type="term" value="F:transmembrane transporter activity"/>
    <property type="evidence" value="ECO:0007669"/>
    <property type="project" value="TreeGrafter"/>
</dbReference>
<comment type="similarity">
    <text evidence="6">Belongs to the ABC-4 integral membrane protein family.</text>
</comment>
<keyword evidence="5 7" id="KW-0472">Membrane</keyword>
<evidence type="ECO:0000256" key="1">
    <source>
        <dbReference type="ARBA" id="ARBA00004651"/>
    </source>
</evidence>
<dbReference type="InterPro" id="IPR025857">
    <property type="entry name" value="MacB_PCD"/>
</dbReference>
<protein>
    <recommendedName>
        <fullName evidence="12">Multidrug ABC transporter substrate-binding protein</fullName>
    </recommendedName>
</protein>
<dbReference type="InterPro" id="IPR050250">
    <property type="entry name" value="Macrolide_Exporter_MacB"/>
</dbReference>
<dbReference type="PANTHER" id="PTHR30572:SF4">
    <property type="entry name" value="ABC TRANSPORTER PERMEASE YTRF"/>
    <property type="match status" value="1"/>
</dbReference>
<keyword evidence="3 7" id="KW-0812">Transmembrane</keyword>
<feature type="transmembrane region" description="Helical" evidence="7">
    <location>
        <begin position="373"/>
        <end position="395"/>
    </location>
</feature>
<sequence>MLRLINAFQIAIKALTKNKIRTFLTVLGVLVGISSVTIIISAGDSVEQLIFKQVESFGSNYIQTEVRVPKGSGGTMSQAQGVVISTLKEKDRQDFLELENIDKAYGAVMTQDVISWQGELNKVMIYGVGADYIDIDTTEVDQGRFYTEEEDNSLARVIVLGSKVKEDLFGASEAIGQNVKINKTSFRVVGVAKPRGTIFTFDLDDIVYVPVQTAQKVLMGIDYLSSITSQMNDSSQEDETAEQMRQILRENHDIDDPTKDDFEVMSSADAKELMGTILGGVTILLVVLAGLSLIVGGVGIMNIMYATVAERTFEIGLRKAVGASPQSILTQFLLEAITITSLGGFFGIILGIMVIYLVYLIANYYNMDWPFALSWSGILLAIGFSVAVGLIFGLYPAKKAANLDPITALRKE</sequence>
<organism evidence="10 11">
    <name type="scientific">Candidatus Komeilibacteria bacterium RIFOXYC1_FULL_37_11</name>
    <dbReference type="NCBI Taxonomy" id="1798555"/>
    <lineage>
        <taxon>Bacteria</taxon>
        <taxon>Candidatus Komeiliibacteriota</taxon>
    </lineage>
</organism>
<evidence type="ECO:0000256" key="4">
    <source>
        <dbReference type="ARBA" id="ARBA00022989"/>
    </source>
</evidence>
<name>A0A1G2BYB6_9BACT</name>
<dbReference type="PANTHER" id="PTHR30572">
    <property type="entry name" value="MEMBRANE COMPONENT OF TRANSPORTER-RELATED"/>
    <property type="match status" value="1"/>
</dbReference>
<reference evidence="10 11" key="1">
    <citation type="journal article" date="2016" name="Nat. Commun.">
        <title>Thousands of microbial genomes shed light on interconnected biogeochemical processes in an aquifer system.</title>
        <authorList>
            <person name="Anantharaman K."/>
            <person name="Brown C.T."/>
            <person name="Hug L.A."/>
            <person name="Sharon I."/>
            <person name="Castelle C.J."/>
            <person name="Probst A.J."/>
            <person name="Thomas B.C."/>
            <person name="Singh A."/>
            <person name="Wilkins M.J."/>
            <person name="Karaoz U."/>
            <person name="Brodie E.L."/>
            <person name="Williams K.H."/>
            <person name="Hubbard S.S."/>
            <person name="Banfield J.F."/>
        </authorList>
    </citation>
    <scope>NUCLEOTIDE SEQUENCE [LARGE SCALE GENOMIC DNA]</scope>
</reference>
<dbReference type="Pfam" id="PF12704">
    <property type="entry name" value="MacB_PCD"/>
    <property type="match status" value="1"/>
</dbReference>
<feature type="transmembrane region" description="Helical" evidence="7">
    <location>
        <begin position="20"/>
        <end position="43"/>
    </location>
</feature>
<comment type="subcellular location">
    <subcellularLocation>
        <location evidence="1">Cell membrane</location>
        <topology evidence="1">Multi-pass membrane protein</topology>
    </subcellularLocation>
</comment>
<evidence type="ECO:0000259" key="9">
    <source>
        <dbReference type="Pfam" id="PF12704"/>
    </source>
</evidence>
<dbReference type="GO" id="GO:0005886">
    <property type="term" value="C:plasma membrane"/>
    <property type="evidence" value="ECO:0007669"/>
    <property type="project" value="UniProtKB-SubCell"/>
</dbReference>
<evidence type="ECO:0000256" key="6">
    <source>
        <dbReference type="ARBA" id="ARBA00038076"/>
    </source>
</evidence>
<evidence type="ECO:0000256" key="3">
    <source>
        <dbReference type="ARBA" id="ARBA00022692"/>
    </source>
</evidence>
<dbReference type="Proteomes" id="UP000177626">
    <property type="component" value="Unassembled WGS sequence"/>
</dbReference>
<dbReference type="EMBL" id="MHKQ01000020">
    <property type="protein sequence ID" value="OGY93529.1"/>
    <property type="molecule type" value="Genomic_DNA"/>
</dbReference>
<comment type="caution">
    <text evidence="10">The sequence shown here is derived from an EMBL/GenBank/DDBJ whole genome shotgun (WGS) entry which is preliminary data.</text>
</comment>
<evidence type="ECO:0000256" key="5">
    <source>
        <dbReference type="ARBA" id="ARBA00023136"/>
    </source>
</evidence>